<dbReference type="EMBL" id="JBHUOQ010000003">
    <property type="protein sequence ID" value="MFD2830623.1"/>
    <property type="molecule type" value="Genomic_DNA"/>
</dbReference>
<reference evidence="3" key="1">
    <citation type="journal article" date="2019" name="Int. J. Syst. Evol. Microbiol.">
        <title>The Global Catalogue of Microorganisms (GCM) 10K type strain sequencing project: providing services to taxonomists for standard genome sequencing and annotation.</title>
        <authorList>
            <consortium name="The Broad Institute Genomics Platform"/>
            <consortium name="The Broad Institute Genome Sequencing Center for Infectious Disease"/>
            <person name="Wu L."/>
            <person name="Ma J."/>
        </authorList>
    </citation>
    <scope>NUCLEOTIDE SEQUENCE [LARGE SCALE GENOMIC DNA]</scope>
    <source>
        <strain evidence="3">KCTC 33575</strain>
    </source>
</reference>
<gene>
    <name evidence="2" type="ORF">ACFSX4_09125</name>
</gene>
<dbReference type="Proteomes" id="UP001597519">
    <property type="component" value="Unassembled WGS sequence"/>
</dbReference>
<feature type="transmembrane region" description="Helical" evidence="1">
    <location>
        <begin position="230"/>
        <end position="259"/>
    </location>
</feature>
<feature type="transmembrane region" description="Helical" evidence="1">
    <location>
        <begin position="159"/>
        <end position="185"/>
    </location>
</feature>
<protein>
    <recommendedName>
        <fullName evidence="4">DUF975 family protein</fullName>
    </recommendedName>
</protein>
<keyword evidence="1" id="KW-0812">Transmembrane</keyword>
<proteinExistence type="predicted"/>
<dbReference type="RefSeq" id="WP_377773832.1">
    <property type="nucleotide sequence ID" value="NZ_JBHUOQ010000003.1"/>
</dbReference>
<keyword evidence="3" id="KW-1185">Reference proteome</keyword>
<organism evidence="2 3">
    <name type="scientific">Corticicoccus populi</name>
    <dbReference type="NCBI Taxonomy" id="1812821"/>
    <lineage>
        <taxon>Bacteria</taxon>
        <taxon>Bacillati</taxon>
        <taxon>Bacillota</taxon>
        <taxon>Bacilli</taxon>
        <taxon>Bacillales</taxon>
        <taxon>Staphylococcaceae</taxon>
        <taxon>Corticicoccus</taxon>
    </lineage>
</organism>
<feature type="transmembrane region" description="Helical" evidence="1">
    <location>
        <begin position="113"/>
        <end position="139"/>
    </location>
</feature>
<accession>A0ABW5WZN5</accession>
<feature type="transmembrane region" description="Helical" evidence="1">
    <location>
        <begin position="53"/>
        <end position="74"/>
    </location>
</feature>
<comment type="caution">
    <text evidence="2">The sequence shown here is derived from an EMBL/GenBank/DDBJ whole genome shotgun (WGS) entry which is preliminary data.</text>
</comment>
<evidence type="ECO:0000313" key="2">
    <source>
        <dbReference type="EMBL" id="MFD2830623.1"/>
    </source>
</evidence>
<evidence type="ECO:0000313" key="3">
    <source>
        <dbReference type="Proteomes" id="UP001597519"/>
    </source>
</evidence>
<name>A0ABW5WZN5_9STAP</name>
<feature type="transmembrane region" description="Helical" evidence="1">
    <location>
        <begin position="20"/>
        <end position="41"/>
    </location>
</feature>
<evidence type="ECO:0000256" key="1">
    <source>
        <dbReference type="SAM" id="Phobius"/>
    </source>
</evidence>
<keyword evidence="1" id="KW-1133">Transmembrane helix</keyword>
<sequence length="322" mass="36471">MFQYQSTYREKASGKAVKIIFLTILAALFMVLSTSIIMGVFTLPTLGFYDSPWVILYILLGIFFFFLLSIFLLYPMSLGIIRFFTKAYNNEPFGFGELFYVFKEGRYGKAVKITIIVVVLYFIFSFVMGFIANMIYLLVNAPLSAMGLFAADGSLEETWVTLSAQIGLVVIVMILNLIVTVLIYIPYILVSLYIGLVYLTYTDQPMIPTMDKFKIAWDVMFKSGESILRLFFSNVLLSIGLFVLYFVIMIGSVFIGIMIDSPGTMIALLIAGTIVFFITYIYTMYVIVGSVVAFYFTGRDKLDAQAGEINTDEHYENELEQL</sequence>
<keyword evidence="1" id="KW-0472">Membrane</keyword>
<evidence type="ECO:0008006" key="4">
    <source>
        <dbReference type="Google" id="ProtNLM"/>
    </source>
</evidence>
<feature type="transmembrane region" description="Helical" evidence="1">
    <location>
        <begin position="265"/>
        <end position="296"/>
    </location>
</feature>